<feature type="signal peptide" evidence="1">
    <location>
        <begin position="1"/>
        <end position="23"/>
    </location>
</feature>
<protein>
    <submittedName>
        <fullName evidence="2">Apolipoproitein lal1</fullName>
    </submittedName>
</protein>
<dbReference type="RefSeq" id="XP_061432902.1">
    <property type="nucleotide sequence ID" value="XM_061576918.1"/>
</dbReference>
<dbReference type="GeneID" id="133358551"/>
<name>A0A7G3XWG7_LETRI</name>
<reference evidence="2" key="1">
    <citation type="journal article" date="2020" name="Front. Immunol.">
        <title>Molecular Evolution of Apolipoprotein Multigene Family and the Original Functional Properties of Serum Apolipoprotein (LAL2) in Lampetra japonica.</title>
        <authorList>
            <person name="Han Q."/>
            <person name="Han Y."/>
            <person name="Wen H."/>
            <person name="Pang Y."/>
            <person name="Li Q."/>
        </authorList>
    </citation>
    <scope>NUCLEOTIDE SEQUENCE</scope>
    <source>
        <tissue evidence="2">Blood plasma</tissue>
    </source>
</reference>
<sequence>MKLHVAALATLAVVCILAAGSEAAPKAMSDTAVVKAQLFPDAFWEGFKNVSAEFKKMVHGLQTSNIGEHAKSLYTDTVAVLTPYLHKIRENVSKMYQAYVESKHH</sequence>
<keyword evidence="1" id="KW-0732">Signal</keyword>
<organism evidence="2">
    <name type="scientific">Lethenteron reissneri</name>
    <name type="common">Far Eastern brook lamprey</name>
    <name type="synonym">Lampetra reissneri</name>
    <dbReference type="NCBI Taxonomy" id="7753"/>
    <lineage>
        <taxon>Eukaryota</taxon>
        <taxon>Metazoa</taxon>
        <taxon>Chordata</taxon>
        <taxon>Craniata</taxon>
        <taxon>Vertebrata</taxon>
        <taxon>Cyclostomata</taxon>
        <taxon>Hyperoartia</taxon>
        <taxon>Petromyzontiformes</taxon>
        <taxon>Petromyzontidae</taxon>
        <taxon>Lethenteron</taxon>
    </lineage>
</organism>
<dbReference type="RefSeq" id="XP_061432903.1">
    <property type="nucleotide sequence ID" value="XM_061576919.1"/>
</dbReference>
<evidence type="ECO:0000256" key="1">
    <source>
        <dbReference type="SAM" id="SignalP"/>
    </source>
</evidence>
<dbReference type="KEGG" id="lrj:133358551"/>
<accession>A0A7G3XWG7</accession>
<dbReference type="AlphaFoldDB" id="A0A7G3XWG7"/>
<evidence type="ECO:0000313" key="2">
    <source>
        <dbReference type="EMBL" id="QLJ84886.1"/>
    </source>
</evidence>
<proteinExistence type="evidence at transcript level"/>
<dbReference type="EMBL" id="MN893307">
    <property type="protein sequence ID" value="QLJ84886.1"/>
    <property type="molecule type" value="mRNA"/>
</dbReference>
<feature type="chain" id="PRO_5028867838" evidence="1">
    <location>
        <begin position="24"/>
        <end position="105"/>
    </location>
</feature>
<dbReference type="SUPFAM" id="SSF47162">
    <property type="entry name" value="Apolipoprotein"/>
    <property type="match status" value="1"/>
</dbReference>